<organism evidence="17 18">
    <name type="scientific">Carsonella ruddii</name>
    <dbReference type="NCBI Taxonomy" id="114186"/>
    <lineage>
        <taxon>Bacteria</taxon>
        <taxon>Pseudomonadati</taxon>
        <taxon>Pseudomonadota</taxon>
        <taxon>Gammaproteobacteria</taxon>
        <taxon>Oceanospirillales</taxon>
        <taxon>Halomonadaceae</taxon>
        <taxon>Zymobacter group</taxon>
        <taxon>Candidatus Carsonella</taxon>
    </lineage>
</organism>
<feature type="domain" description="Cytochrome oxidase subunit I profile" evidence="16">
    <location>
        <begin position="38"/>
        <end position="515"/>
    </location>
</feature>
<accession>A0A1U9RRS6</accession>
<dbReference type="PROSITE" id="PS00077">
    <property type="entry name" value="COX1_CUB"/>
    <property type="match status" value="1"/>
</dbReference>
<name>A0A1U9RRS6_CARRU</name>
<dbReference type="SUPFAM" id="SSF81442">
    <property type="entry name" value="Cytochrome c oxidase subunit I-like"/>
    <property type="match status" value="1"/>
</dbReference>
<dbReference type="AlphaFoldDB" id="A0A1U9RRS6"/>
<dbReference type="EC" id="1.10.3.-" evidence="17"/>
<keyword evidence="9 14" id="KW-0249">Electron transport</keyword>
<evidence type="ECO:0000256" key="8">
    <source>
        <dbReference type="ARBA" id="ARBA00022723"/>
    </source>
</evidence>
<evidence type="ECO:0000256" key="11">
    <source>
        <dbReference type="ARBA" id="ARBA00023004"/>
    </source>
</evidence>
<evidence type="ECO:0000256" key="5">
    <source>
        <dbReference type="ARBA" id="ARBA00022617"/>
    </source>
</evidence>
<comment type="subcellular location">
    <subcellularLocation>
        <location evidence="1">Cell membrane</location>
        <topology evidence="1">Multi-pass membrane protein</topology>
    </subcellularLocation>
</comment>
<evidence type="ECO:0000256" key="7">
    <source>
        <dbReference type="ARBA" id="ARBA00022692"/>
    </source>
</evidence>
<keyword evidence="11" id="KW-0408">Iron</keyword>
<evidence type="ECO:0000256" key="15">
    <source>
        <dbReference type="SAM" id="Phobius"/>
    </source>
</evidence>
<dbReference type="PANTHER" id="PTHR10422:SF35">
    <property type="entry name" value="CYTOCHROME BO(3) UBIQUINOL OXIDASE SUBUNIT 1"/>
    <property type="match status" value="1"/>
</dbReference>
<feature type="transmembrane region" description="Helical" evidence="15">
    <location>
        <begin position="307"/>
        <end position="331"/>
    </location>
</feature>
<gene>
    <name evidence="17" type="ORF">BW244_0184</name>
</gene>
<feature type="transmembrane region" description="Helical" evidence="15">
    <location>
        <begin position="562"/>
        <end position="581"/>
    </location>
</feature>
<dbReference type="PRINTS" id="PR01165">
    <property type="entry name" value="CYCOXIDASEI"/>
</dbReference>
<protein>
    <submittedName>
        <fullName evidence="17">Cytochrome O ubiquinol oxidase subunit I</fullName>
        <ecNumber evidence="17">1.10.3.-</ecNumber>
    </submittedName>
</protein>
<dbReference type="Pfam" id="PF00115">
    <property type="entry name" value="COX1"/>
    <property type="match status" value="1"/>
</dbReference>
<dbReference type="GO" id="GO:0022904">
    <property type="term" value="P:respiratory electron transport chain"/>
    <property type="evidence" value="ECO:0007669"/>
    <property type="project" value="TreeGrafter"/>
</dbReference>
<sequence length="603" mass="71214">MIYGRLKLNSIPITEPIIVFLFLIILIFFLFFLPFLKPFYKKIFNFSTSFDHKKIGKLYLLIAFLMLIRGFTDALMIRLQQLLSYNHEGYLSINHYSQIFTAHGVIMIFFVAMPFMIGLMNIIIPLQIGSIDVAFPSLNLLSFWLNFFAILLINISLLFGEFSKIGWLAYPPLSEKTFSPWVGVDYWIWSLQISGISTLITSINFITTILKCRKKNLFFLKLPIFIWTCLCSNILILISFPILNIIIFLLFLDRNFNFHFFTSFYGGQQMLYINLIWAWGHPEVYILILPSFGIFSEILTNICEKQLFSYNSLLYATLSITILSFLVWLHHFFTMGSGYTTNIFFSVSTMIIAIPTGVKIYNWLFTILFSKKKKTSLLFWFISFIIIFSIGGFAGIILAIPNLDFIFHNSMFLIAHFHSVIIGGVLFGYFAGFQYWFSIIFNKQLSEVFSYINIFLWFLGVIITFFPFYLLGYYGMNRRTLVYYNLLWSKLLLISFIGSLIIFLSILIQILNLIFSKKQKNFMNNYEQLFLNNNIMNQNNDFLYKKFFFKNNFIKINHKKNIFPFLISLFLFIFSFSIIWWIWKICIFSFFLILINIIFFIYE</sequence>
<dbReference type="GO" id="GO:0020037">
    <property type="term" value="F:heme binding"/>
    <property type="evidence" value="ECO:0007669"/>
    <property type="project" value="InterPro"/>
</dbReference>
<evidence type="ECO:0000313" key="18">
    <source>
        <dbReference type="Proteomes" id="UP000189666"/>
    </source>
</evidence>
<feature type="transmembrane region" description="Helical" evidence="15">
    <location>
        <begin position="448"/>
        <end position="471"/>
    </location>
</feature>
<evidence type="ECO:0000256" key="3">
    <source>
        <dbReference type="ARBA" id="ARBA00022448"/>
    </source>
</evidence>
<evidence type="ECO:0000259" key="16">
    <source>
        <dbReference type="PROSITE" id="PS50855"/>
    </source>
</evidence>
<evidence type="ECO:0000256" key="6">
    <source>
        <dbReference type="ARBA" id="ARBA00022660"/>
    </source>
</evidence>
<keyword evidence="6 14" id="KW-0679">Respiratory chain</keyword>
<keyword evidence="17" id="KW-0560">Oxidoreductase</keyword>
<feature type="transmembrane region" description="Helical" evidence="15">
    <location>
        <begin position="271"/>
        <end position="295"/>
    </location>
</feature>
<feature type="transmembrane region" description="Helical" evidence="15">
    <location>
        <begin position="186"/>
        <end position="210"/>
    </location>
</feature>
<dbReference type="Proteomes" id="UP000189666">
    <property type="component" value="Chromosome"/>
</dbReference>
<feature type="transmembrane region" description="Helical" evidence="15">
    <location>
        <begin position="138"/>
        <end position="159"/>
    </location>
</feature>
<evidence type="ECO:0000256" key="1">
    <source>
        <dbReference type="ARBA" id="ARBA00004651"/>
    </source>
</evidence>
<dbReference type="GO" id="GO:0009486">
    <property type="term" value="F:cytochrome bo3 ubiquinol oxidase activity"/>
    <property type="evidence" value="ECO:0007669"/>
    <property type="project" value="TreeGrafter"/>
</dbReference>
<dbReference type="RefSeq" id="WP_211118458.1">
    <property type="nucleotide sequence ID" value="NZ_CP019943.1"/>
</dbReference>
<reference evidence="17 18" key="1">
    <citation type="submission" date="2017-02" db="EMBL/GenBank/DDBJ databases">
        <title>Complete Genome of Candidatus Carsonella ruddii strain BC, a Nutritional Endosymbiont of Bactericera cockerelli.</title>
        <authorList>
            <person name="Riley A.B."/>
            <person name="Kim D.H."/>
            <person name="Hansen A.K."/>
        </authorList>
    </citation>
    <scope>NUCLEOTIDE SEQUENCE [LARGE SCALE GENOMIC DNA]</scope>
    <source>
        <strain evidence="17 18">BC</strain>
    </source>
</reference>
<feature type="transmembrane region" description="Helical" evidence="15">
    <location>
        <begin position="412"/>
        <end position="436"/>
    </location>
</feature>
<evidence type="ECO:0000256" key="4">
    <source>
        <dbReference type="ARBA" id="ARBA00022475"/>
    </source>
</evidence>
<dbReference type="EMBL" id="CP019943">
    <property type="protein sequence ID" value="AQU89602.1"/>
    <property type="molecule type" value="Genomic_DNA"/>
</dbReference>
<dbReference type="PROSITE" id="PS50855">
    <property type="entry name" value="COX1"/>
    <property type="match status" value="1"/>
</dbReference>
<evidence type="ECO:0000256" key="12">
    <source>
        <dbReference type="ARBA" id="ARBA00023008"/>
    </source>
</evidence>
<dbReference type="GO" id="GO:0009060">
    <property type="term" value="P:aerobic respiration"/>
    <property type="evidence" value="ECO:0007669"/>
    <property type="project" value="InterPro"/>
</dbReference>
<feature type="transmembrane region" description="Helical" evidence="15">
    <location>
        <begin position="58"/>
        <end position="79"/>
    </location>
</feature>
<dbReference type="InterPro" id="IPR023616">
    <property type="entry name" value="Cyt_c_oxase-like_su1_dom"/>
</dbReference>
<keyword evidence="7 14" id="KW-0812">Transmembrane</keyword>
<keyword evidence="12" id="KW-0186">Copper</keyword>
<feature type="transmembrane region" description="Helical" evidence="15">
    <location>
        <begin position="99"/>
        <end position="126"/>
    </location>
</feature>
<dbReference type="GO" id="GO:0046872">
    <property type="term" value="F:metal ion binding"/>
    <property type="evidence" value="ECO:0007669"/>
    <property type="project" value="UniProtKB-KW"/>
</dbReference>
<dbReference type="GO" id="GO:0005886">
    <property type="term" value="C:plasma membrane"/>
    <property type="evidence" value="ECO:0007669"/>
    <property type="project" value="UniProtKB-SubCell"/>
</dbReference>
<dbReference type="GO" id="GO:0015990">
    <property type="term" value="P:electron transport coupled proton transport"/>
    <property type="evidence" value="ECO:0007669"/>
    <property type="project" value="TreeGrafter"/>
</dbReference>
<feature type="transmembrane region" description="Helical" evidence="15">
    <location>
        <begin position="377"/>
        <end position="400"/>
    </location>
</feature>
<feature type="transmembrane region" description="Helical" evidence="15">
    <location>
        <begin position="491"/>
        <end position="515"/>
    </location>
</feature>
<evidence type="ECO:0000256" key="10">
    <source>
        <dbReference type="ARBA" id="ARBA00022989"/>
    </source>
</evidence>
<dbReference type="InterPro" id="IPR036927">
    <property type="entry name" value="Cyt_c_oxase-like_su1_sf"/>
</dbReference>
<evidence type="ECO:0000256" key="14">
    <source>
        <dbReference type="RuleBase" id="RU000370"/>
    </source>
</evidence>
<keyword evidence="4" id="KW-1003">Cell membrane</keyword>
<keyword evidence="10 15" id="KW-1133">Transmembrane helix</keyword>
<evidence type="ECO:0000313" key="17">
    <source>
        <dbReference type="EMBL" id="AQU89602.1"/>
    </source>
</evidence>
<comment type="similarity">
    <text evidence="2 14">Belongs to the heme-copper respiratory oxidase family.</text>
</comment>
<feature type="transmembrane region" description="Helical" evidence="15">
    <location>
        <begin position="222"/>
        <end position="251"/>
    </location>
</feature>
<dbReference type="InterPro" id="IPR023615">
    <property type="entry name" value="Cyt_c_Oxase_su1_BS"/>
</dbReference>
<keyword evidence="8" id="KW-0479">Metal-binding</keyword>
<feature type="transmembrane region" description="Helical" evidence="15">
    <location>
        <begin position="17"/>
        <end position="37"/>
    </location>
</feature>
<feature type="transmembrane region" description="Helical" evidence="15">
    <location>
        <begin position="343"/>
        <end position="365"/>
    </location>
</feature>
<evidence type="ECO:0000256" key="9">
    <source>
        <dbReference type="ARBA" id="ARBA00022982"/>
    </source>
</evidence>
<dbReference type="PANTHER" id="PTHR10422">
    <property type="entry name" value="CYTOCHROME C OXIDASE SUBUNIT 1"/>
    <property type="match status" value="1"/>
</dbReference>
<keyword evidence="13 15" id="KW-0472">Membrane</keyword>
<dbReference type="Gene3D" id="1.20.210.10">
    <property type="entry name" value="Cytochrome c oxidase-like, subunit I domain"/>
    <property type="match status" value="1"/>
</dbReference>
<proteinExistence type="inferred from homology"/>
<evidence type="ECO:0000256" key="2">
    <source>
        <dbReference type="ARBA" id="ARBA00009578"/>
    </source>
</evidence>
<feature type="transmembrane region" description="Helical" evidence="15">
    <location>
        <begin position="587"/>
        <end position="602"/>
    </location>
</feature>
<keyword evidence="3 14" id="KW-0813">Transport</keyword>
<dbReference type="InterPro" id="IPR000883">
    <property type="entry name" value="Cyt_C_Oxase_1"/>
</dbReference>
<evidence type="ECO:0000256" key="13">
    <source>
        <dbReference type="ARBA" id="ARBA00023136"/>
    </source>
</evidence>
<keyword evidence="5 14" id="KW-0349">Heme</keyword>
<dbReference type="GO" id="GO:0004129">
    <property type="term" value="F:cytochrome-c oxidase activity"/>
    <property type="evidence" value="ECO:0007669"/>
    <property type="project" value="InterPro"/>
</dbReference>